<gene>
    <name evidence="5" type="primary">LOC108850313</name>
</gene>
<keyword evidence="2" id="KW-1133">Transmembrane helix</keyword>
<dbReference type="InterPro" id="IPR011050">
    <property type="entry name" value="Pectin_lyase_fold/virulence"/>
</dbReference>
<proteinExistence type="predicted"/>
<protein>
    <submittedName>
        <fullName evidence="5">Uncharacterized protein LOC108850313 isoform X1</fullName>
    </submittedName>
</protein>
<dbReference type="KEGG" id="rsz:108850313"/>
<feature type="chain" id="PRO_5040919193" evidence="3">
    <location>
        <begin position="28"/>
        <end position="602"/>
    </location>
</feature>
<evidence type="ECO:0000313" key="4">
    <source>
        <dbReference type="Proteomes" id="UP000504610"/>
    </source>
</evidence>
<feature type="region of interest" description="Disordered" evidence="1">
    <location>
        <begin position="227"/>
        <end position="250"/>
    </location>
</feature>
<dbReference type="AlphaFoldDB" id="A0A6J0N5M3"/>
<keyword evidence="2" id="KW-0812">Transmembrane</keyword>
<evidence type="ECO:0000256" key="2">
    <source>
        <dbReference type="SAM" id="Phobius"/>
    </source>
</evidence>
<evidence type="ECO:0000256" key="3">
    <source>
        <dbReference type="SAM" id="SignalP"/>
    </source>
</evidence>
<evidence type="ECO:0000313" key="5">
    <source>
        <dbReference type="RefSeq" id="XP_018479371.2"/>
    </source>
</evidence>
<sequence>MACTTDVFKNMFLFLLVVAVASRPATGKIFDVRKYGAKGDGKTDNANAFIKAWEDACARSGRNRIYIPRKEFYMSDVDIFNFTFELIRRSSLPGTELETRPRSMFSGAGDAGSRRRWSFSSTPLSATTIFLGFCFVLSFIWVCIFRFTRGRSIRRTFHRRPAHRLLVSATVLPVIFSPWWIFSTATSRGGSLAIAAFGFSGSNPGDPLSGCLRTCLDVDSVRARQPFMEHRSQSKNSPFPSQGSCETSNPTKVAPFSISGASLQSISRLDPNLVGVSSPSSPSIEIPSPPTCSLFNGGTVHHRRNASGGTSCVRFMWIIGGSRSRRMIRRRRELRLFVVLLSVVLPLRLVLLPAMSREGSLTAALLWSSGLGSDLVVPPSDCRVSSQVVDLIQIFQLHTELRSQPPHFISPFPRRLEAHRTVCPAAPHLTDDRSITTASSVPSLCGEASIFGAWGQASHLESSLSSPELALPQSPSSSEEKPLPPYTLPMVRVASSDSLPSGCYSFPIVLLSCGAVSTGPEDTSEITLVVFVDGVWTPTSLVTILQLYDFIVKAFSTHSSIVLSSLSSSIEDLYYLAYLYVVVYAYCQRGWIIPSCYCNGEI</sequence>
<dbReference type="Gene3D" id="2.160.20.10">
    <property type="entry name" value="Single-stranded right-handed beta-helix, Pectin lyase-like"/>
    <property type="match status" value="1"/>
</dbReference>
<feature type="transmembrane region" description="Helical" evidence="2">
    <location>
        <begin position="124"/>
        <end position="144"/>
    </location>
</feature>
<dbReference type="SUPFAM" id="SSF51126">
    <property type="entry name" value="Pectin lyase-like"/>
    <property type="match status" value="1"/>
</dbReference>
<keyword evidence="4" id="KW-1185">Reference proteome</keyword>
<keyword evidence="3" id="KW-0732">Signal</keyword>
<keyword evidence="2" id="KW-0472">Membrane</keyword>
<dbReference type="InterPro" id="IPR012334">
    <property type="entry name" value="Pectin_lyas_fold"/>
</dbReference>
<dbReference type="GeneID" id="108850313"/>
<feature type="signal peptide" evidence="3">
    <location>
        <begin position="1"/>
        <end position="27"/>
    </location>
</feature>
<evidence type="ECO:0000256" key="1">
    <source>
        <dbReference type="SAM" id="MobiDB-lite"/>
    </source>
</evidence>
<reference evidence="5" key="2">
    <citation type="submission" date="2025-08" db="UniProtKB">
        <authorList>
            <consortium name="RefSeq"/>
        </authorList>
    </citation>
    <scope>IDENTIFICATION</scope>
    <source>
        <tissue evidence="5">Leaf</tissue>
    </source>
</reference>
<name>A0A6J0N5M3_RAPSA</name>
<accession>A0A6J0N5M3</accession>
<reference evidence="4" key="1">
    <citation type="journal article" date="2019" name="Database">
        <title>The radish genome database (RadishGD): an integrated information resource for radish genomics.</title>
        <authorList>
            <person name="Yu H.J."/>
            <person name="Baek S."/>
            <person name="Lee Y.J."/>
            <person name="Cho A."/>
            <person name="Mun J.H."/>
        </authorList>
    </citation>
    <scope>NUCLEOTIDE SEQUENCE [LARGE SCALE GENOMIC DNA]</scope>
    <source>
        <strain evidence="4">cv. WK10039</strain>
    </source>
</reference>
<feature type="transmembrane region" description="Helical" evidence="2">
    <location>
        <begin position="165"/>
        <end position="182"/>
    </location>
</feature>
<organism evidence="4 5">
    <name type="scientific">Raphanus sativus</name>
    <name type="common">Radish</name>
    <name type="synonym">Raphanus raphanistrum var. sativus</name>
    <dbReference type="NCBI Taxonomy" id="3726"/>
    <lineage>
        <taxon>Eukaryota</taxon>
        <taxon>Viridiplantae</taxon>
        <taxon>Streptophyta</taxon>
        <taxon>Embryophyta</taxon>
        <taxon>Tracheophyta</taxon>
        <taxon>Spermatophyta</taxon>
        <taxon>Magnoliopsida</taxon>
        <taxon>eudicotyledons</taxon>
        <taxon>Gunneridae</taxon>
        <taxon>Pentapetalae</taxon>
        <taxon>rosids</taxon>
        <taxon>malvids</taxon>
        <taxon>Brassicales</taxon>
        <taxon>Brassicaceae</taxon>
        <taxon>Brassiceae</taxon>
        <taxon>Raphanus</taxon>
    </lineage>
</organism>
<feature type="compositionally biased region" description="Polar residues" evidence="1">
    <location>
        <begin position="234"/>
        <end position="250"/>
    </location>
</feature>
<dbReference type="Proteomes" id="UP000504610">
    <property type="component" value="Chromosome 1"/>
</dbReference>
<dbReference type="OrthoDB" id="1112940at2759"/>
<dbReference type="RefSeq" id="XP_018479371.2">
    <property type="nucleotide sequence ID" value="XM_018623869.2"/>
</dbReference>